<keyword evidence="3" id="KW-1185">Reference proteome</keyword>
<evidence type="ECO:0000313" key="1">
    <source>
        <dbReference type="EMBL" id="CAI9954891.1"/>
    </source>
</evidence>
<reference evidence="2 3" key="2">
    <citation type="submission" date="2024-07" db="EMBL/GenBank/DDBJ databases">
        <authorList>
            <person name="Akdeniz Z."/>
        </authorList>
    </citation>
    <scope>NUCLEOTIDE SEQUENCE [LARGE SCALE GENOMIC DNA]</scope>
</reference>
<dbReference type="AlphaFoldDB" id="A0AA86QDJ9"/>
<organism evidence="1">
    <name type="scientific">Hexamita inflata</name>
    <dbReference type="NCBI Taxonomy" id="28002"/>
    <lineage>
        <taxon>Eukaryota</taxon>
        <taxon>Metamonada</taxon>
        <taxon>Diplomonadida</taxon>
        <taxon>Hexamitidae</taxon>
        <taxon>Hexamitinae</taxon>
        <taxon>Hexamita</taxon>
    </lineage>
</organism>
<dbReference type="EMBL" id="CAXDID020000257">
    <property type="protein sequence ID" value="CAL6065742.1"/>
    <property type="molecule type" value="Genomic_DNA"/>
</dbReference>
<dbReference type="EMBL" id="CATOUU010000852">
    <property type="protein sequence ID" value="CAI9954891.1"/>
    <property type="molecule type" value="Genomic_DNA"/>
</dbReference>
<accession>A0AA86QDJ9</accession>
<evidence type="ECO:0000313" key="3">
    <source>
        <dbReference type="Proteomes" id="UP001642409"/>
    </source>
</evidence>
<reference evidence="1" key="1">
    <citation type="submission" date="2023-06" db="EMBL/GenBank/DDBJ databases">
        <authorList>
            <person name="Kurt Z."/>
        </authorList>
    </citation>
    <scope>NUCLEOTIDE SEQUENCE</scope>
</reference>
<gene>
    <name evidence="1" type="ORF">HINF_LOCUS42536</name>
    <name evidence="2" type="ORF">HINF_LOCUS51985</name>
</gene>
<sequence>MFLHSRPQKTRQILVTSVSRFNLLAFKTFKHGNICGLQYTQRLQRKQNTIFAMERFFQKINSQMQPFVAENQCVSQLQLLNARTILLTPFNFGQCLKPENMVLDSWPNPNIISKALSRFNSGSQELSKSTNTFLLVGFVDMAQINNQQRRRQRIFQSPSFRSDALSSITHQRVYEYNNCSIEYFCGQLQPLGQKYAQSAFACSIARKSIMYCINVVGLNLSDSHRKFDLGHYTNYQNFMITRKNTLQQQKNSERC</sequence>
<comment type="caution">
    <text evidence="1">The sequence shown here is derived from an EMBL/GenBank/DDBJ whole genome shotgun (WGS) entry which is preliminary data.</text>
</comment>
<evidence type="ECO:0000313" key="2">
    <source>
        <dbReference type="EMBL" id="CAL6065742.1"/>
    </source>
</evidence>
<dbReference type="Proteomes" id="UP001642409">
    <property type="component" value="Unassembled WGS sequence"/>
</dbReference>
<name>A0AA86QDJ9_9EUKA</name>
<proteinExistence type="predicted"/>
<protein>
    <submittedName>
        <fullName evidence="2">Hypothetical_protein</fullName>
    </submittedName>
</protein>